<keyword evidence="1 6" id="KW-0540">Nuclease</keyword>
<evidence type="ECO:0000256" key="6">
    <source>
        <dbReference type="PIRNR" id="PIRNR018267"/>
    </source>
</evidence>
<proteinExistence type="inferred from homology"/>
<dbReference type="AlphaFoldDB" id="A0A454TXL6"/>
<evidence type="ECO:0000256" key="5">
    <source>
        <dbReference type="ARBA" id="ARBA00023204"/>
    </source>
</evidence>
<dbReference type="NCBIfam" id="TIGR00632">
    <property type="entry name" value="vsr"/>
    <property type="match status" value="1"/>
</dbReference>
<protein>
    <recommendedName>
        <fullName evidence="6">Very short patch repair endonuclease</fullName>
        <ecNumber evidence="6">3.1.-.-</ecNumber>
    </recommendedName>
</protein>
<dbReference type="Gene3D" id="3.40.960.10">
    <property type="entry name" value="VSR Endonuclease"/>
    <property type="match status" value="1"/>
</dbReference>
<dbReference type="InterPro" id="IPR011335">
    <property type="entry name" value="Restrct_endonuc-II-like"/>
</dbReference>
<comment type="caution">
    <text evidence="7">The sequence shown here is derived from an EMBL/GenBank/DDBJ whole genome shotgun (WGS) entry which is preliminary data.</text>
</comment>
<accession>A0A454TXL6</accession>
<dbReference type="EMBL" id="RJTL01000004">
    <property type="protein sequence ID" value="RNM10465.1"/>
    <property type="molecule type" value="Genomic_DNA"/>
</dbReference>
<evidence type="ECO:0000313" key="8">
    <source>
        <dbReference type="Proteomes" id="UP000271222"/>
    </source>
</evidence>
<evidence type="ECO:0000256" key="4">
    <source>
        <dbReference type="ARBA" id="ARBA00022801"/>
    </source>
</evidence>
<dbReference type="GO" id="GO:0006298">
    <property type="term" value="P:mismatch repair"/>
    <property type="evidence" value="ECO:0007669"/>
    <property type="project" value="UniProtKB-UniRule"/>
</dbReference>
<dbReference type="Proteomes" id="UP000271222">
    <property type="component" value="Unassembled WGS sequence"/>
</dbReference>
<reference evidence="7 8" key="1">
    <citation type="submission" date="2018-10" db="EMBL/GenBank/DDBJ databases">
        <title>Draft Genome Sequence of Ralstonia pseudosolanacearum (R. solanacearum phylotype I) Strain Tg03 Isolated from Luffa cylindrica in China.</title>
        <authorList>
            <person name="Yuan G.-Q."/>
            <person name="Li Q.-Q."/>
            <person name="Zhang Y.-W."/>
        </authorList>
    </citation>
    <scope>NUCLEOTIDE SEQUENCE [LARGE SCALE GENOMIC DNA]</scope>
    <source>
        <strain evidence="7 8">Tg03</strain>
    </source>
</reference>
<name>A0A454TXL6_9RALS</name>
<keyword evidence="4 6" id="KW-0378">Hydrolase</keyword>
<evidence type="ECO:0000256" key="2">
    <source>
        <dbReference type="ARBA" id="ARBA00022759"/>
    </source>
</evidence>
<organism evidence="7 8">
    <name type="scientific">Ralstonia pseudosolanacearum</name>
    <dbReference type="NCBI Taxonomy" id="1310165"/>
    <lineage>
        <taxon>Bacteria</taxon>
        <taxon>Pseudomonadati</taxon>
        <taxon>Pseudomonadota</taxon>
        <taxon>Betaproteobacteria</taxon>
        <taxon>Burkholderiales</taxon>
        <taxon>Burkholderiaceae</taxon>
        <taxon>Ralstonia</taxon>
        <taxon>Ralstonia solanacearum species complex</taxon>
    </lineage>
</organism>
<keyword evidence="5 6" id="KW-0234">DNA repair</keyword>
<comment type="similarity">
    <text evidence="6">Belongs to the vsr family.</text>
</comment>
<evidence type="ECO:0000256" key="1">
    <source>
        <dbReference type="ARBA" id="ARBA00022722"/>
    </source>
</evidence>
<dbReference type="EC" id="3.1.-.-" evidence="6"/>
<dbReference type="CDD" id="cd00221">
    <property type="entry name" value="Vsr"/>
    <property type="match status" value="1"/>
</dbReference>
<comment type="function">
    <text evidence="6">May nick specific sequences that contain T:G mispairs resulting from m5C-deamination.</text>
</comment>
<dbReference type="GO" id="GO:0004519">
    <property type="term" value="F:endonuclease activity"/>
    <property type="evidence" value="ECO:0007669"/>
    <property type="project" value="UniProtKB-KW"/>
</dbReference>
<keyword evidence="3 6" id="KW-0227">DNA damage</keyword>
<dbReference type="Pfam" id="PF03852">
    <property type="entry name" value="Vsr"/>
    <property type="match status" value="1"/>
</dbReference>
<dbReference type="OrthoDB" id="9801520at2"/>
<dbReference type="PIRSF" id="PIRSF018267">
    <property type="entry name" value="VSR_endonuc"/>
    <property type="match status" value="1"/>
</dbReference>
<evidence type="ECO:0000313" key="7">
    <source>
        <dbReference type="EMBL" id="RNM10465.1"/>
    </source>
</evidence>
<evidence type="ECO:0000256" key="3">
    <source>
        <dbReference type="ARBA" id="ARBA00022763"/>
    </source>
</evidence>
<dbReference type="SUPFAM" id="SSF52980">
    <property type="entry name" value="Restriction endonuclease-like"/>
    <property type="match status" value="1"/>
</dbReference>
<gene>
    <name evidence="7" type="primary">vsr</name>
    <name evidence="7" type="ORF">EGA29_04315</name>
</gene>
<keyword evidence="2 6" id="KW-0255">Endonuclease</keyword>
<dbReference type="InterPro" id="IPR004603">
    <property type="entry name" value="DNA_mismatch_endonuc_vsr"/>
</dbReference>
<sequence length="129" mass="15101">MSRIRGKDTKPEMIVRRVLWAAGLRYRLHDKRLPGKPDLAFPGRRMAVFVHGCFWHCHEGCKDFRIPKTRTSWWVEKLSRNKTRDTRVAAELKNRGWQVIVIWECEVHDPQKLASLVAQIRQAAETTAP</sequence>
<dbReference type="GO" id="GO:0016787">
    <property type="term" value="F:hydrolase activity"/>
    <property type="evidence" value="ECO:0007669"/>
    <property type="project" value="UniProtKB-KW"/>
</dbReference>